<dbReference type="AlphaFoldDB" id="A0A8H8Z008"/>
<dbReference type="Proteomes" id="UP000601736">
    <property type="component" value="Unassembled WGS sequence"/>
</dbReference>
<comment type="caution">
    <text evidence="1">The sequence shown here is derived from an EMBL/GenBank/DDBJ whole genome shotgun (WGS) entry which is preliminary data.</text>
</comment>
<gene>
    <name evidence="1" type="ORF">NMYAN_210039</name>
</gene>
<organism evidence="1 2">
    <name type="scientific">Nitrosomonas nitrosa</name>
    <dbReference type="NCBI Taxonomy" id="52442"/>
    <lineage>
        <taxon>Bacteria</taxon>
        <taxon>Pseudomonadati</taxon>
        <taxon>Pseudomonadota</taxon>
        <taxon>Betaproteobacteria</taxon>
        <taxon>Nitrosomonadales</taxon>
        <taxon>Nitrosomonadaceae</taxon>
        <taxon>Nitrosomonas</taxon>
    </lineage>
</organism>
<evidence type="ECO:0000313" key="2">
    <source>
        <dbReference type="Proteomes" id="UP000601736"/>
    </source>
</evidence>
<proteinExistence type="predicted"/>
<dbReference type="EMBL" id="CAJNAP010000014">
    <property type="protein sequence ID" value="CAE6506238.1"/>
    <property type="molecule type" value="Genomic_DNA"/>
</dbReference>
<evidence type="ECO:0000313" key="1">
    <source>
        <dbReference type="EMBL" id="CAE6506238.1"/>
    </source>
</evidence>
<accession>A0A8H8Z008</accession>
<protein>
    <submittedName>
        <fullName evidence="1">Uncharacterized protein</fullName>
    </submittedName>
</protein>
<sequence length="82" mass="9288">MCLKQTELIPRISRTWWHSSPALLDLKQSVTLGSAELILSVAPKLNGMVMSAGGENWQKFYLANTEEEEISKSRTHSMTYFV</sequence>
<name>A0A8H8Z008_9PROT</name>
<reference evidence="1" key="1">
    <citation type="submission" date="2021-02" db="EMBL/GenBank/DDBJ databases">
        <authorList>
            <person name="Han P."/>
        </authorList>
    </citation>
    <scope>NUCLEOTIDE SEQUENCE</scope>
    <source>
        <strain evidence="1">Nitrosomonas nitrosa 18-3D</strain>
    </source>
</reference>